<accession>A0A8H3EXL0</accession>
<evidence type="ECO:0000256" key="2">
    <source>
        <dbReference type="ARBA" id="ARBA00022803"/>
    </source>
</evidence>
<dbReference type="Gene3D" id="3.80.10.10">
    <property type="entry name" value="Ribonuclease Inhibitor"/>
    <property type="match status" value="1"/>
</dbReference>
<dbReference type="InterPro" id="IPR011990">
    <property type="entry name" value="TPR-like_helical_dom_sf"/>
</dbReference>
<feature type="domain" description="F-box" evidence="3">
    <location>
        <begin position="136"/>
        <end position="183"/>
    </location>
</feature>
<evidence type="ECO:0000313" key="5">
    <source>
        <dbReference type="Proteomes" id="UP000664521"/>
    </source>
</evidence>
<reference evidence="4" key="1">
    <citation type="submission" date="2021-03" db="EMBL/GenBank/DDBJ databases">
        <authorList>
            <person name="Tagirdzhanova G."/>
        </authorList>
    </citation>
    <scope>NUCLEOTIDE SEQUENCE</scope>
</reference>
<dbReference type="InterPro" id="IPR001810">
    <property type="entry name" value="F-box_dom"/>
</dbReference>
<dbReference type="Proteomes" id="UP000664521">
    <property type="component" value="Unassembled WGS sequence"/>
</dbReference>
<dbReference type="InterPro" id="IPR036047">
    <property type="entry name" value="F-box-like_dom_sf"/>
</dbReference>
<dbReference type="Gene3D" id="1.20.1280.50">
    <property type="match status" value="1"/>
</dbReference>
<dbReference type="PANTHER" id="PTHR22904:SF523">
    <property type="entry name" value="STRESS-INDUCED-PHOSPHOPROTEIN 1"/>
    <property type="match status" value="1"/>
</dbReference>
<dbReference type="SUPFAM" id="SSF48452">
    <property type="entry name" value="TPR-like"/>
    <property type="match status" value="1"/>
</dbReference>
<dbReference type="SUPFAM" id="SSF52047">
    <property type="entry name" value="RNI-like"/>
    <property type="match status" value="1"/>
</dbReference>
<dbReference type="InterPro" id="IPR032675">
    <property type="entry name" value="LRR_dom_sf"/>
</dbReference>
<keyword evidence="5" id="KW-1185">Reference proteome</keyword>
<name>A0A8H3EXL0_9LECA</name>
<dbReference type="AlphaFoldDB" id="A0A8H3EXL0"/>
<proteinExistence type="predicted"/>
<dbReference type="SMART" id="SM00256">
    <property type="entry name" value="FBOX"/>
    <property type="match status" value="1"/>
</dbReference>
<organism evidence="4 5">
    <name type="scientific">Heterodermia speciosa</name>
    <dbReference type="NCBI Taxonomy" id="116794"/>
    <lineage>
        <taxon>Eukaryota</taxon>
        <taxon>Fungi</taxon>
        <taxon>Dikarya</taxon>
        <taxon>Ascomycota</taxon>
        <taxon>Pezizomycotina</taxon>
        <taxon>Lecanoromycetes</taxon>
        <taxon>OSLEUM clade</taxon>
        <taxon>Lecanoromycetidae</taxon>
        <taxon>Caliciales</taxon>
        <taxon>Physciaceae</taxon>
        <taxon>Heterodermia</taxon>
    </lineage>
</organism>
<comment type="caution">
    <text evidence="4">The sequence shown here is derived from an EMBL/GenBank/DDBJ whole genome shotgun (WGS) entry which is preliminary data.</text>
</comment>
<dbReference type="PROSITE" id="PS50181">
    <property type="entry name" value="FBOX"/>
    <property type="match status" value="1"/>
</dbReference>
<keyword evidence="2" id="KW-0802">TPR repeat</keyword>
<keyword evidence="1" id="KW-0677">Repeat</keyword>
<dbReference type="Pfam" id="PF12937">
    <property type="entry name" value="F-box-like"/>
    <property type="match status" value="1"/>
</dbReference>
<dbReference type="GO" id="GO:0051879">
    <property type="term" value="F:Hsp90 protein binding"/>
    <property type="evidence" value="ECO:0007669"/>
    <property type="project" value="TreeGrafter"/>
</dbReference>
<dbReference type="PANTHER" id="PTHR22904">
    <property type="entry name" value="TPR REPEAT CONTAINING PROTEIN"/>
    <property type="match status" value="1"/>
</dbReference>
<dbReference type="OrthoDB" id="629492at2759"/>
<dbReference type="SUPFAM" id="SSF81383">
    <property type="entry name" value="F-box domain"/>
    <property type="match status" value="1"/>
</dbReference>
<dbReference type="EMBL" id="CAJPDS010000012">
    <property type="protein sequence ID" value="CAF9913274.1"/>
    <property type="molecule type" value="Genomic_DNA"/>
</dbReference>
<protein>
    <recommendedName>
        <fullName evidence="3">F-box domain-containing protein</fullName>
    </recommendedName>
</protein>
<evidence type="ECO:0000256" key="1">
    <source>
        <dbReference type="ARBA" id="ARBA00022737"/>
    </source>
</evidence>
<dbReference type="Gene3D" id="1.25.40.10">
    <property type="entry name" value="Tetratricopeptide repeat domain"/>
    <property type="match status" value="1"/>
</dbReference>
<gene>
    <name evidence="4" type="ORF">HETSPECPRED_001376</name>
</gene>
<sequence>MASKLTELEADELQRQGQDLYRQKKFQAALQRFNAVLQQGRKPSLGALDNRAATHAKLGDLQAALRDGRRMIQEYKTSCSGYLRTGQILQLLGKEDVASGIYTYGLRSVSGSDPNRELIQGMYDKLVQRRSPSTAVDPLAILPVEITEMIFRYLNFRKIVTCLRVSQFWRSYLCSLPNLWSHLDFSTGTKAISLSTVMAYIKHSRGKATRVSAQGLTIHDSALKCIATRCKALSHLEILWGLHSSLVQATPALGNLKCLAVATDISLDAISQILSVCHSLEKAQFLSVTTKYPVKWKGSLSNLRSLSIISKKVNTDSRSALLKLDSLIPMITNIESLVLQNWSENIFASAPPLDLSTLRQLQHLDLTALGPVLFPKLPSSLRTLIISDWHSCAFDNPVSQRHIGEANLERLTNLSVGCGFLSGDLLKILKPNKGKTTTLNLFHCTNLQYNDLIELVDSDYLTDVVDLTLRALPVDDHIAELLASQSCALQSLDVGHTKITGVGVKSLLLKEGCKLKQLNLKGCHSVGIDAVEWARAQGVSITFTFPENELGKSKRVRVH</sequence>
<evidence type="ECO:0000313" key="4">
    <source>
        <dbReference type="EMBL" id="CAF9913274.1"/>
    </source>
</evidence>
<evidence type="ECO:0000259" key="3">
    <source>
        <dbReference type="PROSITE" id="PS50181"/>
    </source>
</evidence>